<dbReference type="GO" id="GO:0008194">
    <property type="term" value="F:UDP-glycosyltransferase activity"/>
    <property type="evidence" value="ECO:0007669"/>
    <property type="project" value="InterPro"/>
</dbReference>
<dbReference type="SUPFAM" id="SSF53756">
    <property type="entry name" value="UDP-Glycosyltransferase/glycogen phosphorylase"/>
    <property type="match status" value="1"/>
</dbReference>
<dbReference type="Proteomes" id="UP000053424">
    <property type="component" value="Unassembled WGS sequence"/>
</dbReference>
<dbReference type="AlphaFoldDB" id="A0A0C3BIW7"/>
<dbReference type="InterPro" id="IPR010610">
    <property type="entry name" value="EryCIII-like_C"/>
</dbReference>
<sequence length="490" mass="54703">MDDDAHTRKILFVTNAESGQANTILAMALEALTRPHVEVHIASFPVLRKRVEGLSPELKFHALDGKDMLQAMASHPHGLVEANLSHPPTHKSFAPYGRTLGLVLTVWDGETYMRIYDSVVKVIEELNPALVVVDNLLNAGVDACHSLNQKFVLNSPNCATDVARTHQPWLKGFWRYPMPGTGLKFPISWRDLPTNIMACVVFMYRVFTSPEVTKLVKYRNAHGLSGWLPMEAPYTRKVHIICPSVRELDFPLVVPPNLGLYGPIVLDTSPIDMADPDMNRWLDGGETVMMCMGTHFQYSESQVKAVIDGFLSAVGQDSNSNSNTQFLWKLSNKAKFEHVIEDSLKLQKDKQRFKIVDWLDADPISIMRHPNVIAYVHHGGANSYYEAALAGIPQIILAQWYDLYDIAVRAEYRGIGIYANKKFAPDIEAVEFGTAVARLVQPGEESEGFRKRAKVVAEVCRDARGKKAAVDKLLEIVEGKDDPLNLNKSG</sequence>
<dbReference type="PANTHER" id="PTHR48043">
    <property type="entry name" value="EG:EG0003.4 PROTEIN-RELATED"/>
    <property type="match status" value="1"/>
</dbReference>
<accession>A0A0C3BIW7</accession>
<name>A0A0C3BIW7_HEBCY</name>
<evidence type="ECO:0000256" key="2">
    <source>
        <dbReference type="ARBA" id="ARBA00022679"/>
    </source>
</evidence>
<evidence type="ECO:0000313" key="5">
    <source>
        <dbReference type="Proteomes" id="UP000053424"/>
    </source>
</evidence>
<dbReference type="InterPro" id="IPR002213">
    <property type="entry name" value="UDP_glucos_trans"/>
</dbReference>
<reference evidence="4 5" key="1">
    <citation type="submission" date="2014-04" db="EMBL/GenBank/DDBJ databases">
        <authorList>
            <consortium name="DOE Joint Genome Institute"/>
            <person name="Kuo A."/>
            <person name="Gay G."/>
            <person name="Dore J."/>
            <person name="Kohler A."/>
            <person name="Nagy L.G."/>
            <person name="Floudas D."/>
            <person name="Copeland A."/>
            <person name="Barry K.W."/>
            <person name="Cichocki N."/>
            <person name="Veneault-Fourrey C."/>
            <person name="LaButti K."/>
            <person name="Lindquist E.A."/>
            <person name="Lipzen A."/>
            <person name="Lundell T."/>
            <person name="Morin E."/>
            <person name="Murat C."/>
            <person name="Sun H."/>
            <person name="Tunlid A."/>
            <person name="Henrissat B."/>
            <person name="Grigoriev I.V."/>
            <person name="Hibbett D.S."/>
            <person name="Martin F."/>
            <person name="Nordberg H.P."/>
            <person name="Cantor M.N."/>
            <person name="Hua S.X."/>
        </authorList>
    </citation>
    <scope>NUCLEOTIDE SEQUENCE [LARGE SCALE GENOMIC DNA]</scope>
    <source>
        <strain evidence="5">h7</strain>
    </source>
</reference>
<dbReference type="EMBL" id="KN831803">
    <property type="protein sequence ID" value="KIM36625.1"/>
    <property type="molecule type" value="Genomic_DNA"/>
</dbReference>
<dbReference type="CDD" id="cd03784">
    <property type="entry name" value="GT1_Gtf-like"/>
    <property type="match status" value="1"/>
</dbReference>
<organism evidence="4 5">
    <name type="scientific">Hebeloma cylindrosporum</name>
    <dbReference type="NCBI Taxonomy" id="76867"/>
    <lineage>
        <taxon>Eukaryota</taxon>
        <taxon>Fungi</taxon>
        <taxon>Dikarya</taxon>
        <taxon>Basidiomycota</taxon>
        <taxon>Agaricomycotina</taxon>
        <taxon>Agaricomycetes</taxon>
        <taxon>Agaricomycetidae</taxon>
        <taxon>Agaricales</taxon>
        <taxon>Agaricineae</taxon>
        <taxon>Hymenogastraceae</taxon>
        <taxon>Hebeloma</taxon>
    </lineage>
</organism>
<keyword evidence="2" id="KW-0808">Transferase</keyword>
<keyword evidence="1" id="KW-0328">Glycosyltransferase</keyword>
<dbReference type="Gene3D" id="3.40.50.2000">
    <property type="entry name" value="Glycogen Phosphorylase B"/>
    <property type="match status" value="2"/>
</dbReference>
<evidence type="ECO:0000256" key="1">
    <source>
        <dbReference type="ARBA" id="ARBA00022676"/>
    </source>
</evidence>
<reference evidence="5" key="2">
    <citation type="submission" date="2015-01" db="EMBL/GenBank/DDBJ databases">
        <title>Evolutionary Origins and Diversification of the Mycorrhizal Mutualists.</title>
        <authorList>
            <consortium name="DOE Joint Genome Institute"/>
            <consortium name="Mycorrhizal Genomics Consortium"/>
            <person name="Kohler A."/>
            <person name="Kuo A."/>
            <person name="Nagy L.G."/>
            <person name="Floudas D."/>
            <person name="Copeland A."/>
            <person name="Barry K.W."/>
            <person name="Cichocki N."/>
            <person name="Veneault-Fourrey C."/>
            <person name="LaButti K."/>
            <person name="Lindquist E.A."/>
            <person name="Lipzen A."/>
            <person name="Lundell T."/>
            <person name="Morin E."/>
            <person name="Murat C."/>
            <person name="Riley R."/>
            <person name="Ohm R."/>
            <person name="Sun H."/>
            <person name="Tunlid A."/>
            <person name="Henrissat B."/>
            <person name="Grigoriev I.V."/>
            <person name="Hibbett D.S."/>
            <person name="Martin F."/>
        </authorList>
    </citation>
    <scope>NUCLEOTIDE SEQUENCE [LARGE SCALE GENOMIC DNA]</scope>
    <source>
        <strain evidence="5">h7</strain>
    </source>
</reference>
<dbReference type="PANTHER" id="PTHR48043:SF145">
    <property type="entry name" value="FI06409P-RELATED"/>
    <property type="match status" value="1"/>
</dbReference>
<dbReference type="GO" id="GO:0016758">
    <property type="term" value="F:hexosyltransferase activity"/>
    <property type="evidence" value="ECO:0007669"/>
    <property type="project" value="UniProtKB-ARBA"/>
</dbReference>
<evidence type="ECO:0000259" key="3">
    <source>
        <dbReference type="Pfam" id="PF06722"/>
    </source>
</evidence>
<dbReference type="Pfam" id="PF06722">
    <property type="entry name" value="EryCIII-like_C"/>
    <property type="match status" value="1"/>
</dbReference>
<dbReference type="OrthoDB" id="5835829at2759"/>
<dbReference type="InterPro" id="IPR050271">
    <property type="entry name" value="UDP-glycosyltransferase"/>
</dbReference>
<proteinExistence type="predicted"/>
<protein>
    <submittedName>
        <fullName evidence="4">Glycosyltransferase family 1 protein</fullName>
    </submittedName>
</protein>
<gene>
    <name evidence="4" type="ORF">M413DRAFT_77999</name>
</gene>
<dbReference type="STRING" id="686832.A0A0C3BIW7"/>
<evidence type="ECO:0000313" key="4">
    <source>
        <dbReference type="EMBL" id="KIM36625.1"/>
    </source>
</evidence>
<keyword evidence="5" id="KW-1185">Reference proteome</keyword>
<dbReference type="HOGENOM" id="CLU_031484_0_0_1"/>
<feature type="domain" description="Erythromycin biosynthesis protein CIII-like C-terminal" evidence="3">
    <location>
        <begin position="370"/>
        <end position="444"/>
    </location>
</feature>